<dbReference type="EnsemblPlants" id="LPERR04G06440.1">
    <property type="protein sequence ID" value="LPERR04G06440.1"/>
    <property type="gene ID" value="LPERR04G06440"/>
</dbReference>
<dbReference type="Proteomes" id="UP000032180">
    <property type="component" value="Chromosome 4"/>
</dbReference>
<evidence type="ECO:0000313" key="3">
    <source>
        <dbReference type="Proteomes" id="UP000032180"/>
    </source>
</evidence>
<evidence type="ECO:0000256" key="1">
    <source>
        <dbReference type="SAM" id="MobiDB-lite"/>
    </source>
</evidence>
<sequence length="87" mass="9291">MDPLLPWPSPVGRTAGGDGATLGVALQDDSSLPRWHRRRLRGEVRAGGAGRYSLQGAPHPLIFHGCGVMEEQNEVESSRAATAAQIF</sequence>
<protein>
    <submittedName>
        <fullName evidence="2">Uncharacterized protein</fullName>
    </submittedName>
</protein>
<evidence type="ECO:0000313" key="2">
    <source>
        <dbReference type="EnsemblPlants" id="LPERR04G06440.1"/>
    </source>
</evidence>
<organism evidence="2 3">
    <name type="scientific">Leersia perrieri</name>
    <dbReference type="NCBI Taxonomy" id="77586"/>
    <lineage>
        <taxon>Eukaryota</taxon>
        <taxon>Viridiplantae</taxon>
        <taxon>Streptophyta</taxon>
        <taxon>Embryophyta</taxon>
        <taxon>Tracheophyta</taxon>
        <taxon>Spermatophyta</taxon>
        <taxon>Magnoliopsida</taxon>
        <taxon>Liliopsida</taxon>
        <taxon>Poales</taxon>
        <taxon>Poaceae</taxon>
        <taxon>BOP clade</taxon>
        <taxon>Oryzoideae</taxon>
        <taxon>Oryzeae</taxon>
        <taxon>Oryzinae</taxon>
        <taxon>Leersia</taxon>
    </lineage>
</organism>
<name>A0A0D9W3Y2_9ORYZ</name>
<feature type="region of interest" description="Disordered" evidence="1">
    <location>
        <begin position="1"/>
        <end position="25"/>
    </location>
</feature>
<reference evidence="2" key="3">
    <citation type="submission" date="2015-04" db="UniProtKB">
        <authorList>
            <consortium name="EnsemblPlants"/>
        </authorList>
    </citation>
    <scope>IDENTIFICATION</scope>
</reference>
<reference evidence="3" key="2">
    <citation type="submission" date="2013-12" db="EMBL/GenBank/DDBJ databases">
        <authorList>
            <person name="Yu Y."/>
            <person name="Lee S."/>
            <person name="de Baynast K."/>
            <person name="Wissotski M."/>
            <person name="Liu L."/>
            <person name="Talag J."/>
            <person name="Goicoechea J."/>
            <person name="Angelova A."/>
            <person name="Jetty R."/>
            <person name="Kudrna D."/>
            <person name="Golser W."/>
            <person name="Rivera L."/>
            <person name="Zhang J."/>
            <person name="Wing R."/>
        </authorList>
    </citation>
    <scope>NUCLEOTIDE SEQUENCE</scope>
</reference>
<keyword evidence="3" id="KW-1185">Reference proteome</keyword>
<proteinExistence type="predicted"/>
<accession>A0A0D9W3Y2</accession>
<dbReference type="AlphaFoldDB" id="A0A0D9W3Y2"/>
<reference evidence="2 3" key="1">
    <citation type="submission" date="2012-08" db="EMBL/GenBank/DDBJ databases">
        <title>Oryza genome evolution.</title>
        <authorList>
            <person name="Wing R.A."/>
        </authorList>
    </citation>
    <scope>NUCLEOTIDE SEQUENCE</scope>
</reference>
<dbReference type="HOGENOM" id="CLU_2486624_0_0_1"/>
<dbReference type="Gramene" id="LPERR04G06440.1">
    <property type="protein sequence ID" value="LPERR04G06440.1"/>
    <property type="gene ID" value="LPERR04G06440"/>
</dbReference>